<accession>A0ABS4QEU2</accession>
<dbReference type="SUPFAM" id="SSF56784">
    <property type="entry name" value="HAD-like"/>
    <property type="match status" value="1"/>
</dbReference>
<comment type="caution">
    <text evidence="1">The sequence shown here is derived from an EMBL/GenBank/DDBJ whole genome shotgun (WGS) entry which is preliminary data.</text>
</comment>
<evidence type="ECO:0000313" key="2">
    <source>
        <dbReference type="Proteomes" id="UP001519325"/>
    </source>
</evidence>
<dbReference type="EMBL" id="JAGGMR010000001">
    <property type="protein sequence ID" value="MBP2190216.1"/>
    <property type="molecule type" value="Genomic_DNA"/>
</dbReference>
<dbReference type="RefSeq" id="WP_372446865.1">
    <property type="nucleotide sequence ID" value="NZ_JAGGMR010000001.1"/>
</dbReference>
<evidence type="ECO:0000313" key="1">
    <source>
        <dbReference type="EMBL" id="MBP2190216.1"/>
    </source>
</evidence>
<dbReference type="SFLD" id="SFLDG01135">
    <property type="entry name" value="C1.5.6:_HAD__Beta-PGM__Phospha"/>
    <property type="match status" value="1"/>
</dbReference>
<dbReference type="SFLD" id="SFLDG01129">
    <property type="entry name" value="C1.5:_HAD__Beta-PGM__Phosphata"/>
    <property type="match status" value="1"/>
</dbReference>
<proteinExistence type="predicted"/>
<protein>
    <submittedName>
        <fullName evidence="1">Phosphonatase-like hydrolase</fullName>
    </submittedName>
</protein>
<dbReference type="NCBIfam" id="TIGR01549">
    <property type="entry name" value="HAD-SF-IA-v1"/>
    <property type="match status" value="1"/>
</dbReference>
<dbReference type="InterPro" id="IPR022468">
    <property type="entry name" value="PhnX-like"/>
</dbReference>
<dbReference type="PANTHER" id="PTHR43434:SF19">
    <property type="entry name" value="PHOSPHONOACETALDEHYDE HYDROLASE"/>
    <property type="match status" value="1"/>
</dbReference>
<dbReference type="Pfam" id="PF00702">
    <property type="entry name" value="Hydrolase"/>
    <property type="match status" value="1"/>
</dbReference>
<reference evidence="1 2" key="1">
    <citation type="submission" date="2021-03" db="EMBL/GenBank/DDBJ databases">
        <title>Sequencing the genomes of 1000 actinobacteria strains.</title>
        <authorList>
            <person name="Klenk H.-P."/>
        </authorList>
    </citation>
    <scope>NUCLEOTIDE SEQUENCE [LARGE SCALE GENOMIC DNA]</scope>
    <source>
        <strain evidence="1 2">DSM 45516</strain>
    </source>
</reference>
<dbReference type="Gene3D" id="3.40.50.1000">
    <property type="entry name" value="HAD superfamily/HAD-like"/>
    <property type="match status" value="1"/>
</dbReference>
<dbReference type="InterPro" id="IPR006439">
    <property type="entry name" value="HAD-SF_hydro_IA"/>
</dbReference>
<dbReference type="SFLD" id="SFLDS00003">
    <property type="entry name" value="Haloacid_Dehalogenase"/>
    <property type="match status" value="1"/>
</dbReference>
<organism evidence="1 2">
    <name type="scientific">Nocardia goodfellowii</name>
    <dbReference type="NCBI Taxonomy" id="882446"/>
    <lineage>
        <taxon>Bacteria</taxon>
        <taxon>Bacillati</taxon>
        <taxon>Actinomycetota</taxon>
        <taxon>Actinomycetes</taxon>
        <taxon>Mycobacteriales</taxon>
        <taxon>Nocardiaceae</taxon>
        <taxon>Nocardia</taxon>
    </lineage>
</organism>
<dbReference type="InterPro" id="IPR036412">
    <property type="entry name" value="HAD-like_sf"/>
</dbReference>
<dbReference type="InterPro" id="IPR050155">
    <property type="entry name" value="HAD-like_hydrolase_sf"/>
</dbReference>
<keyword evidence="2" id="KW-1185">Reference proteome</keyword>
<dbReference type="NCBIfam" id="TIGR03351">
    <property type="entry name" value="PhnX-like"/>
    <property type="match status" value="1"/>
</dbReference>
<gene>
    <name evidence="1" type="ORF">BJ987_003117</name>
</gene>
<name>A0ABS4QEU2_9NOCA</name>
<sequence length="233" mass="24139">MRNAVPDKDIQLAVFDMAGTTVADGGLVVRAFDVAATAVGLETEGPQRDQARQYVLDTMGQSKIVVFRALFGAESTAQEANRAFEAAYDALIEEVGVTAIPGAAEAFEKLRSAGIKVALTTGFSRGTQDRLLHALGWQDVADLTLAPAEAGRGRPYPDLVLAALLRLGVDAVDRVAVLGDTTSDIATGLAAGARIVAGTLTGAHDEARLRAAGATHVVPSVAEFADLILAEAT</sequence>
<dbReference type="Proteomes" id="UP001519325">
    <property type="component" value="Unassembled WGS sequence"/>
</dbReference>
<dbReference type="PANTHER" id="PTHR43434">
    <property type="entry name" value="PHOSPHOGLYCOLATE PHOSPHATASE"/>
    <property type="match status" value="1"/>
</dbReference>
<dbReference type="InterPro" id="IPR023214">
    <property type="entry name" value="HAD_sf"/>
</dbReference>